<evidence type="ECO:0000256" key="1">
    <source>
        <dbReference type="SAM" id="MobiDB-lite"/>
    </source>
</evidence>
<keyword evidence="2" id="KW-0732">Signal</keyword>
<keyword evidence="4" id="KW-1185">Reference proteome</keyword>
<evidence type="ECO:0000313" key="4">
    <source>
        <dbReference type="Proteomes" id="UP001497482"/>
    </source>
</evidence>
<dbReference type="EMBL" id="OZ035834">
    <property type="protein sequence ID" value="CAL1576176.1"/>
    <property type="molecule type" value="Genomic_DNA"/>
</dbReference>
<sequence length="118" mass="13014">MWLLGPWFLCLGNSWFLKASDTNERRRPHSLRRTRLFCLNLKLRTRNMRPVCDRDRTGPGQTGPGQTGPGQTGPGQTGPGQAGPGQTGRDRTRHTQSDLPPSQTVERTGATGKLETAF</sequence>
<protein>
    <recommendedName>
        <fullName evidence="5">Secreted protein</fullName>
    </recommendedName>
</protein>
<dbReference type="Proteomes" id="UP001497482">
    <property type="component" value="Chromosome 12"/>
</dbReference>
<feature type="chain" id="PRO_5043539363" description="Secreted protein" evidence="2">
    <location>
        <begin position="20"/>
        <end position="118"/>
    </location>
</feature>
<feature type="compositionally biased region" description="Gly residues" evidence="1">
    <location>
        <begin position="60"/>
        <end position="86"/>
    </location>
</feature>
<gene>
    <name evidence="3" type="ORF">KC01_LOCUS7626</name>
</gene>
<dbReference type="AlphaFoldDB" id="A0AAV2JIE5"/>
<evidence type="ECO:0000256" key="2">
    <source>
        <dbReference type="SAM" id="SignalP"/>
    </source>
</evidence>
<name>A0AAV2JIE5_KNICA</name>
<feature type="signal peptide" evidence="2">
    <location>
        <begin position="1"/>
        <end position="19"/>
    </location>
</feature>
<feature type="region of interest" description="Disordered" evidence="1">
    <location>
        <begin position="48"/>
        <end position="118"/>
    </location>
</feature>
<proteinExistence type="predicted"/>
<reference evidence="3 4" key="1">
    <citation type="submission" date="2024-04" db="EMBL/GenBank/DDBJ databases">
        <authorList>
            <person name="Waldvogel A.-M."/>
            <person name="Schoenle A."/>
        </authorList>
    </citation>
    <scope>NUCLEOTIDE SEQUENCE [LARGE SCALE GENOMIC DNA]</scope>
</reference>
<accession>A0AAV2JIE5</accession>
<evidence type="ECO:0000313" key="3">
    <source>
        <dbReference type="EMBL" id="CAL1576176.1"/>
    </source>
</evidence>
<feature type="compositionally biased region" description="Polar residues" evidence="1">
    <location>
        <begin position="97"/>
        <end position="106"/>
    </location>
</feature>
<evidence type="ECO:0008006" key="5">
    <source>
        <dbReference type="Google" id="ProtNLM"/>
    </source>
</evidence>
<organism evidence="3 4">
    <name type="scientific">Knipowitschia caucasica</name>
    <name type="common">Caucasian dwarf goby</name>
    <name type="synonym">Pomatoschistus caucasicus</name>
    <dbReference type="NCBI Taxonomy" id="637954"/>
    <lineage>
        <taxon>Eukaryota</taxon>
        <taxon>Metazoa</taxon>
        <taxon>Chordata</taxon>
        <taxon>Craniata</taxon>
        <taxon>Vertebrata</taxon>
        <taxon>Euteleostomi</taxon>
        <taxon>Actinopterygii</taxon>
        <taxon>Neopterygii</taxon>
        <taxon>Teleostei</taxon>
        <taxon>Neoteleostei</taxon>
        <taxon>Acanthomorphata</taxon>
        <taxon>Gobiaria</taxon>
        <taxon>Gobiiformes</taxon>
        <taxon>Gobioidei</taxon>
        <taxon>Gobiidae</taxon>
        <taxon>Gobiinae</taxon>
        <taxon>Knipowitschia</taxon>
    </lineage>
</organism>